<dbReference type="AlphaFoldDB" id="A0A072U6H4"/>
<evidence type="ECO:0000313" key="11">
    <source>
        <dbReference type="Proteomes" id="UP000265566"/>
    </source>
</evidence>
<evidence type="ECO:0000313" key="7">
    <source>
        <dbReference type="EMBL" id="KEH24748.1"/>
    </source>
</evidence>
<evidence type="ECO:0000256" key="5">
    <source>
        <dbReference type="ARBA" id="ARBA00022729"/>
    </source>
</evidence>
<dbReference type="HOGENOM" id="CLU_125658_0_0_1"/>
<dbReference type="PANTHER" id="PTHR31232:SF43">
    <property type="entry name" value="S-PROTEIN HOMOLOG 29-RELATED"/>
    <property type="match status" value="1"/>
</dbReference>
<evidence type="ECO:0000313" key="10">
    <source>
        <dbReference type="Proteomes" id="UP000002051"/>
    </source>
</evidence>
<dbReference type="Proteomes" id="UP000265566">
    <property type="component" value="Chromosome 6"/>
</dbReference>
<keyword evidence="10" id="KW-1185">Reference proteome</keyword>
<evidence type="ECO:0000256" key="3">
    <source>
        <dbReference type="ARBA" id="ARBA00022471"/>
    </source>
</evidence>
<evidence type="ECO:0000256" key="4">
    <source>
        <dbReference type="ARBA" id="ARBA00022525"/>
    </source>
</evidence>
<reference evidence="8" key="5">
    <citation type="journal article" date="2018" name="Nat. Plants">
        <title>Whole-genome landscape of Medicago truncatula symbiotic genes.</title>
        <authorList>
            <person name="Pecrix Y."/>
            <person name="Gamas P."/>
            <person name="Carrere S."/>
        </authorList>
    </citation>
    <scope>NUCLEOTIDE SEQUENCE</scope>
    <source>
        <tissue evidence="8">Leaves</tissue>
    </source>
</reference>
<accession>A0A072U6H4</accession>
<evidence type="ECO:0000313" key="8">
    <source>
        <dbReference type="EMBL" id="RHN49676.1"/>
    </source>
</evidence>
<feature type="chain" id="PRO_5014499340" description="S-protein homolog" evidence="6">
    <location>
        <begin position="29"/>
        <end position="164"/>
    </location>
</feature>
<sequence length="164" mass="19231">MISTTKIVISFSMLLAILFALQVKDGESVDSFFDRPTVTVFIDNNISDFQLGVNCEDSHNKIGFRSLKFGETYSFMLKPNFAETTLYHCRFIWGTVSHHFDIYIQHRDRDDCKHECHWKINKSGPCKEKTDSEECFPWNPNLVKRIMLLMCNWINIFSIKIYVS</sequence>
<dbReference type="GO" id="GO:0060320">
    <property type="term" value="P:rejection of self pollen"/>
    <property type="evidence" value="ECO:0007669"/>
    <property type="project" value="UniProtKB-KW"/>
</dbReference>
<dbReference type="Gramene" id="rna33880">
    <property type="protein sequence ID" value="RHN49676.1"/>
    <property type="gene ID" value="gene33880"/>
</dbReference>
<evidence type="ECO:0000313" key="9">
    <source>
        <dbReference type="EnsemblPlants" id="KEH24748"/>
    </source>
</evidence>
<proteinExistence type="inferred from homology"/>
<dbReference type="EnsemblPlants" id="KEH24748">
    <property type="protein sequence ID" value="KEH24748"/>
    <property type="gene ID" value="MTR_6g004290"/>
</dbReference>
<protein>
    <recommendedName>
        <fullName evidence="6">S-protein homolog</fullName>
    </recommendedName>
</protein>
<dbReference type="GO" id="GO:0005576">
    <property type="term" value="C:extracellular region"/>
    <property type="evidence" value="ECO:0007669"/>
    <property type="project" value="UniProtKB-SubCell"/>
</dbReference>
<dbReference type="PANTHER" id="PTHR31232">
    <property type="match status" value="1"/>
</dbReference>
<evidence type="ECO:0000256" key="6">
    <source>
        <dbReference type="RuleBase" id="RU367044"/>
    </source>
</evidence>
<feature type="signal peptide" evidence="6">
    <location>
        <begin position="1"/>
        <end position="28"/>
    </location>
</feature>
<keyword evidence="3 6" id="KW-0713">Self-incompatibility</keyword>
<dbReference type="InterPro" id="IPR010264">
    <property type="entry name" value="Self-incomp_S1"/>
</dbReference>
<dbReference type="Pfam" id="PF05938">
    <property type="entry name" value="Self-incomp_S1"/>
    <property type="match status" value="1"/>
</dbReference>
<evidence type="ECO:0000256" key="1">
    <source>
        <dbReference type="ARBA" id="ARBA00004613"/>
    </source>
</evidence>
<organism evidence="7 10">
    <name type="scientific">Medicago truncatula</name>
    <name type="common">Barrel medic</name>
    <name type="synonym">Medicago tribuloides</name>
    <dbReference type="NCBI Taxonomy" id="3880"/>
    <lineage>
        <taxon>Eukaryota</taxon>
        <taxon>Viridiplantae</taxon>
        <taxon>Streptophyta</taxon>
        <taxon>Embryophyta</taxon>
        <taxon>Tracheophyta</taxon>
        <taxon>Spermatophyta</taxon>
        <taxon>Magnoliopsida</taxon>
        <taxon>eudicotyledons</taxon>
        <taxon>Gunneridae</taxon>
        <taxon>Pentapetalae</taxon>
        <taxon>rosids</taxon>
        <taxon>fabids</taxon>
        <taxon>Fabales</taxon>
        <taxon>Fabaceae</taxon>
        <taxon>Papilionoideae</taxon>
        <taxon>50 kb inversion clade</taxon>
        <taxon>NPAAA clade</taxon>
        <taxon>Hologalegina</taxon>
        <taxon>IRL clade</taxon>
        <taxon>Trifolieae</taxon>
        <taxon>Medicago</taxon>
    </lineage>
</organism>
<keyword evidence="4 6" id="KW-0964">Secreted</keyword>
<reference evidence="9" key="3">
    <citation type="submission" date="2015-04" db="UniProtKB">
        <authorList>
            <consortium name="EnsemblPlants"/>
        </authorList>
    </citation>
    <scope>IDENTIFICATION</scope>
    <source>
        <strain evidence="9">cv. Jemalong A17</strain>
    </source>
</reference>
<comment type="similarity">
    <text evidence="2 6">Belongs to the plant self-incompatibility (S1) protein family.</text>
</comment>
<reference evidence="7 10" key="2">
    <citation type="journal article" date="2014" name="BMC Genomics">
        <title>An improved genome release (version Mt4.0) for the model legume Medicago truncatula.</title>
        <authorList>
            <person name="Tang H."/>
            <person name="Krishnakumar V."/>
            <person name="Bidwell S."/>
            <person name="Rosen B."/>
            <person name="Chan A."/>
            <person name="Zhou S."/>
            <person name="Gentzbittel L."/>
            <person name="Childs K.L."/>
            <person name="Yandell M."/>
            <person name="Gundlach H."/>
            <person name="Mayer K.F."/>
            <person name="Schwartz D.C."/>
            <person name="Town C.D."/>
        </authorList>
    </citation>
    <scope>GENOME REANNOTATION</scope>
    <source>
        <strain evidence="7">A17</strain>
        <strain evidence="9 10">cv. Jemalong A17</strain>
    </source>
</reference>
<keyword evidence="5 6" id="KW-0732">Signal</keyword>
<reference evidence="11" key="4">
    <citation type="journal article" date="2018" name="Nat. Plants">
        <title>Whole-genome landscape of Medicago truncatula symbiotic genes.</title>
        <authorList>
            <person name="Pecrix Y."/>
            <person name="Staton S.E."/>
            <person name="Sallet E."/>
            <person name="Lelandais-Briere C."/>
            <person name="Moreau S."/>
            <person name="Carrere S."/>
            <person name="Blein T."/>
            <person name="Jardinaud M.F."/>
            <person name="Latrasse D."/>
            <person name="Zouine M."/>
            <person name="Zahm M."/>
            <person name="Kreplak J."/>
            <person name="Mayjonade B."/>
            <person name="Satge C."/>
            <person name="Perez M."/>
            <person name="Cauet S."/>
            <person name="Marande W."/>
            <person name="Chantry-Darmon C."/>
            <person name="Lopez-Roques C."/>
            <person name="Bouchez O."/>
            <person name="Berard A."/>
            <person name="Debelle F."/>
            <person name="Munos S."/>
            <person name="Bendahmane A."/>
            <person name="Berges H."/>
            <person name="Niebel A."/>
            <person name="Buitink J."/>
            <person name="Frugier F."/>
            <person name="Benhamed M."/>
            <person name="Crespi M."/>
            <person name="Gouzy J."/>
            <person name="Gamas P."/>
        </authorList>
    </citation>
    <scope>NUCLEOTIDE SEQUENCE [LARGE SCALE GENOMIC DNA]</scope>
    <source>
        <strain evidence="11">cv. Jemalong A17</strain>
    </source>
</reference>
<dbReference type="EMBL" id="PSQE01000006">
    <property type="protein sequence ID" value="RHN49676.1"/>
    <property type="molecule type" value="Genomic_DNA"/>
</dbReference>
<gene>
    <name evidence="7" type="ordered locus">MTR_6g004290</name>
    <name evidence="8" type="ORF">MtrunA17_Chr6g0449151</name>
</gene>
<comment type="subcellular location">
    <subcellularLocation>
        <location evidence="1 6">Secreted</location>
    </subcellularLocation>
</comment>
<dbReference type="Proteomes" id="UP000002051">
    <property type="component" value="Chromosome 6"/>
</dbReference>
<name>A0A072U6H4_MEDTR</name>
<dbReference type="EMBL" id="CM001222">
    <property type="protein sequence ID" value="KEH24748.1"/>
    <property type="molecule type" value="Genomic_DNA"/>
</dbReference>
<evidence type="ECO:0000256" key="2">
    <source>
        <dbReference type="ARBA" id="ARBA00005581"/>
    </source>
</evidence>
<reference evidence="7 10" key="1">
    <citation type="journal article" date="2011" name="Nature">
        <title>The Medicago genome provides insight into the evolution of rhizobial symbioses.</title>
        <authorList>
            <person name="Young N.D."/>
            <person name="Debelle F."/>
            <person name="Oldroyd G.E."/>
            <person name="Geurts R."/>
            <person name="Cannon S.B."/>
            <person name="Udvardi M.K."/>
            <person name="Benedito V.A."/>
            <person name="Mayer K.F."/>
            <person name="Gouzy J."/>
            <person name="Schoof H."/>
            <person name="Van de Peer Y."/>
            <person name="Proost S."/>
            <person name="Cook D.R."/>
            <person name="Meyers B.C."/>
            <person name="Spannagl M."/>
            <person name="Cheung F."/>
            <person name="De Mita S."/>
            <person name="Krishnakumar V."/>
            <person name="Gundlach H."/>
            <person name="Zhou S."/>
            <person name="Mudge J."/>
            <person name="Bharti A.K."/>
            <person name="Murray J.D."/>
            <person name="Naoumkina M.A."/>
            <person name="Rosen B."/>
            <person name="Silverstein K.A."/>
            <person name="Tang H."/>
            <person name="Rombauts S."/>
            <person name="Zhao P.X."/>
            <person name="Zhou P."/>
            <person name="Barbe V."/>
            <person name="Bardou P."/>
            <person name="Bechner M."/>
            <person name="Bellec A."/>
            <person name="Berger A."/>
            <person name="Berges H."/>
            <person name="Bidwell S."/>
            <person name="Bisseling T."/>
            <person name="Choisne N."/>
            <person name="Couloux A."/>
            <person name="Denny R."/>
            <person name="Deshpande S."/>
            <person name="Dai X."/>
            <person name="Doyle J.J."/>
            <person name="Dudez A.M."/>
            <person name="Farmer A.D."/>
            <person name="Fouteau S."/>
            <person name="Franken C."/>
            <person name="Gibelin C."/>
            <person name="Gish J."/>
            <person name="Goldstein S."/>
            <person name="Gonzalez A.J."/>
            <person name="Green P.J."/>
            <person name="Hallab A."/>
            <person name="Hartog M."/>
            <person name="Hua A."/>
            <person name="Humphray S.J."/>
            <person name="Jeong D.H."/>
            <person name="Jing Y."/>
            <person name="Jocker A."/>
            <person name="Kenton S.M."/>
            <person name="Kim D.J."/>
            <person name="Klee K."/>
            <person name="Lai H."/>
            <person name="Lang C."/>
            <person name="Lin S."/>
            <person name="Macmil S.L."/>
            <person name="Magdelenat G."/>
            <person name="Matthews L."/>
            <person name="McCorrison J."/>
            <person name="Monaghan E.L."/>
            <person name="Mun J.H."/>
            <person name="Najar F.Z."/>
            <person name="Nicholson C."/>
            <person name="Noirot C."/>
            <person name="O'Bleness M."/>
            <person name="Paule C.R."/>
            <person name="Poulain J."/>
            <person name="Prion F."/>
            <person name="Qin B."/>
            <person name="Qu C."/>
            <person name="Retzel E.F."/>
            <person name="Riddle C."/>
            <person name="Sallet E."/>
            <person name="Samain S."/>
            <person name="Samson N."/>
            <person name="Sanders I."/>
            <person name="Saurat O."/>
            <person name="Scarpelli C."/>
            <person name="Schiex T."/>
            <person name="Segurens B."/>
            <person name="Severin A.J."/>
            <person name="Sherrier D.J."/>
            <person name="Shi R."/>
            <person name="Sims S."/>
            <person name="Singer S.R."/>
            <person name="Sinharoy S."/>
            <person name="Sterck L."/>
            <person name="Viollet A."/>
            <person name="Wang B.B."/>
            <person name="Wang K."/>
            <person name="Wang M."/>
            <person name="Wang X."/>
            <person name="Warfsmann J."/>
            <person name="Weissenbach J."/>
            <person name="White D.D."/>
            <person name="White J.D."/>
            <person name="Wiley G.B."/>
            <person name="Wincker P."/>
            <person name="Xing Y."/>
            <person name="Yang L."/>
            <person name="Yao Z."/>
            <person name="Ying F."/>
            <person name="Zhai J."/>
            <person name="Zhou L."/>
            <person name="Zuber A."/>
            <person name="Denarie J."/>
            <person name="Dixon R.A."/>
            <person name="May G.D."/>
            <person name="Schwartz D.C."/>
            <person name="Rogers J."/>
            <person name="Quetier F."/>
            <person name="Town C.D."/>
            <person name="Roe B.A."/>
        </authorList>
    </citation>
    <scope>NUCLEOTIDE SEQUENCE [LARGE SCALE GENOMIC DNA]</scope>
    <source>
        <strain evidence="7">A17</strain>
        <strain evidence="9 10">cv. Jemalong A17</strain>
    </source>
</reference>